<accession>A0A845SA25</accession>
<evidence type="ECO:0000256" key="3">
    <source>
        <dbReference type="ARBA" id="ARBA00023236"/>
    </source>
</evidence>
<feature type="domain" description="Helix-hairpin-helix DNA-binding motif class 1" evidence="4">
    <location>
        <begin position="37"/>
        <end position="56"/>
    </location>
</feature>
<dbReference type="SUPFAM" id="SSF47781">
    <property type="entry name" value="RuvA domain 2-like"/>
    <property type="match status" value="1"/>
</dbReference>
<reference evidence="5 6" key="1">
    <citation type="submission" date="2018-10" db="EMBL/GenBank/DDBJ databases">
        <title>Iterative Subtractive Binning of Freshwater Chronoseries Metagenomes Recovers Nearly Complete Genomes from over Four Hundred Novel Species.</title>
        <authorList>
            <person name="Rodriguez-R L.M."/>
            <person name="Tsementzi D."/>
            <person name="Luo C."/>
            <person name="Konstantinidis K.T."/>
        </authorList>
    </citation>
    <scope>NUCLEOTIDE SEQUENCE [LARGE SCALE GENOMIC DNA]</scope>
    <source>
        <strain evidence="5">WB7_2B_003</strain>
    </source>
</reference>
<evidence type="ECO:0000259" key="4">
    <source>
        <dbReference type="SMART" id="SM00278"/>
    </source>
</evidence>
<name>A0A845SA25_9PROT</name>
<keyword evidence="2" id="KW-0234">DNA repair</keyword>
<keyword evidence="1" id="KW-0227">DNA damage</keyword>
<dbReference type="Pfam" id="PF12826">
    <property type="entry name" value="HHH_2"/>
    <property type="match status" value="1"/>
</dbReference>
<evidence type="ECO:0000313" key="5">
    <source>
        <dbReference type="EMBL" id="NCU62854.1"/>
    </source>
</evidence>
<dbReference type="GO" id="GO:0003677">
    <property type="term" value="F:DNA binding"/>
    <property type="evidence" value="ECO:0007669"/>
    <property type="project" value="InterPro"/>
</dbReference>
<evidence type="ECO:0000313" key="6">
    <source>
        <dbReference type="Proteomes" id="UP000572953"/>
    </source>
</evidence>
<protein>
    <submittedName>
        <fullName evidence="5">Excinuclease ABC subunit C</fullName>
    </submittedName>
</protein>
<dbReference type="PANTHER" id="PTHR30562">
    <property type="entry name" value="UVRC/OXIDOREDUCTASE"/>
    <property type="match status" value="1"/>
</dbReference>
<gene>
    <name evidence="5" type="ORF">EBV78_02015</name>
</gene>
<feature type="domain" description="Helix-hairpin-helix DNA-binding motif class 1" evidence="4">
    <location>
        <begin position="5"/>
        <end position="24"/>
    </location>
</feature>
<comment type="caution">
    <text evidence="5">The sequence shown here is derived from an EMBL/GenBank/DDBJ whole genome shotgun (WGS) entry which is preliminary data.</text>
</comment>
<dbReference type="PANTHER" id="PTHR30562:SF1">
    <property type="entry name" value="UVRABC SYSTEM PROTEIN C"/>
    <property type="match status" value="1"/>
</dbReference>
<dbReference type="FunFam" id="1.10.150.20:FF:000005">
    <property type="entry name" value="UvrABC system protein C"/>
    <property type="match status" value="1"/>
</dbReference>
<dbReference type="SMART" id="SM00278">
    <property type="entry name" value="HhH1"/>
    <property type="match status" value="2"/>
</dbReference>
<evidence type="ECO:0000256" key="2">
    <source>
        <dbReference type="ARBA" id="ARBA00023204"/>
    </source>
</evidence>
<dbReference type="Proteomes" id="UP000572953">
    <property type="component" value="Unassembled WGS sequence"/>
</dbReference>
<organism evidence="5 6">
    <name type="scientific">Candidatus Fonsibacter lacus</name>
    <dbReference type="NCBI Taxonomy" id="2576439"/>
    <lineage>
        <taxon>Bacteria</taxon>
        <taxon>Pseudomonadati</taxon>
        <taxon>Pseudomonadota</taxon>
        <taxon>Alphaproteobacteria</taxon>
        <taxon>Candidatus Pelagibacterales</taxon>
        <taxon>Candidatus Pelagibacterales incertae sedis</taxon>
        <taxon>Candidatus Fonsibacter</taxon>
    </lineage>
</organism>
<sequence>AFIQSELDKIEGIGKTRKKLLLNHFGSVKLIESASIEDIKKIDGISDLVANKIYNFFNKNSLISKK</sequence>
<dbReference type="Gene3D" id="1.10.150.20">
    <property type="entry name" value="5' to 3' exonuclease, C-terminal subdomain"/>
    <property type="match status" value="1"/>
</dbReference>
<dbReference type="GO" id="GO:0009380">
    <property type="term" value="C:excinuclease repair complex"/>
    <property type="evidence" value="ECO:0007669"/>
    <property type="project" value="TreeGrafter"/>
</dbReference>
<proteinExistence type="predicted"/>
<feature type="non-terminal residue" evidence="5">
    <location>
        <position position="1"/>
    </location>
</feature>
<dbReference type="InterPro" id="IPR003583">
    <property type="entry name" value="Hlx-hairpin-Hlx_DNA-bd_motif"/>
</dbReference>
<dbReference type="GO" id="GO:0009432">
    <property type="term" value="P:SOS response"/>
    <property type="evidence" value="ECO:0007669"/>
    <property type="project" value="UniProtKB-KW"/>
</dbReference>
<dbReference type="InterPro" id="IPR010994">
    <property type="entry name" value="RuvA_2-like"/>
</dbReference>
<dbReference type="InterPro" id="IPR041663">
    <property type="entry name" value="DisA/LigA_HHH"/>
</dbReference>
<dbReference type="InterPro" id="IPR050066">
    <property type="entry name" value="UvrABC_protein_C"/>
</dbReference>
<evidence type="ECO:0000256" key="1">
    <source>
        <dbReference type="ARBA" id="ARBA00022763"/>
    </source>
</evidence>
<dbReference type="GO" id="GO:0006281">
    <property type="term" value="P:DNA repair"/>
    <property type="evidence" value="ECO:0007669"/>
    <property type="project" value="UniProtKB-KW"/>
</dbReference>
<keyword evidence="3" id="KW-0742">SOS response</keyword>
<dbReference type="EMBL" id="RGGN01000051">
    <property type="protein sequence ID" value="NCU62854.1"/>
    <property type="molecule type" value="Genomic_DNA"/>
</dbReference>
<dbReference type="AlphaFoldDB" id="A0A845SA25"/>